<dbReference type="InterPro" id="IPR018958">
    <property type="entry name" value="Knr4/Smi1-like_dom"/>
</dbReference>
<dbReference type="Pfam" id="PF09346">
    <property type="entry name" value="SMI1_KNR4"/>
    <property type="match status" value="1"/>
</dbReference>
<dbReference type="Gene3D" id="3.40.1580.10">
    <property type="entry name" value="SMI1/KNR4-like"/>
    <property type="match status" value="1"/>
</dbReference>
<keyword evidence="3" id="KW-1185">Reference proteome</keyword>
<evidence type="ECO:0000313" key="2">
    <source>
        <dbReference type="EMBL" id="OOH96757.1"/>
    </source>
</evidence>
<protein>
    <submittedName>
        <fullName evidence="2">SMI1/KNR4 family protein</fullName>
    </submittedName>
</protein>
<dbReference type="PANTHER" id="PTHR47432">
    <property type="entry name" value="CELL WALL ASSEMBLY REGULATOR SMI1"/>
    <property type="match status" value="1"/>
</dbReference>
<sequence length="353" mass="40702">MTRICFTEDRFEINGEVVSLPYPVKDLKNILGESDVFASEHNEVYTWSDLGLKAYSKDGQTVDIIDVIFQPEDYEHSPKEAFTGELLLEGIDIIDYYQQNKDKRVKLWDDDPNGAFVFNQHSIWFDLTDEILDAVSIEIYSKGEAVIAEPLPLDKGFENMPELWQQWIDATKEYVEESNAYYNLTYGITEEQLQESEDQFDFPLPPVLLNFYKVHNVRWNAVTSAFSFSVNGWSYDLLPFEKIIDEWEEIQDLCDDEILSDEVKEGYSDKVKASNYANSQWIPFAEGRNGDYLLIDADPSEKGVYGQIIELQNEGWLRTVVASSLEDLITQEIAVIQSEGNNRFGFIQENGKF</sequence>
<dbReference type="OrthoDB" id="355909at2"/>
<dbReference type="InterPro" id="IPR051873">
    <property type="entry name" value="KNR4/SMI1_regulator"/>
</dbReference>
<feature type="domain" description="Knr4/Smi1-like" evidence="1">
    <location>
        <begin position="187"/>
        <end position="331"/>
    </location>
</feature>
<dbReference type="PANTHER" id="PTHR47432:SF1">
    <property type="entry name" value="CELL WALL ASSEMBLY REGULATOR SMI1"/>
    <property type="match status" value="1"/>
</dbReference>
<name>A0A1T3JDE2_ELIME</name>
<comment type="caution">
    <text evidence="2">The sequence shown here is derived from an EMBL/GenBank/DDBJ whole genome shotgun (WGS) entry which is preliminary data.</text>
</comment>
<dbReference type="Proteomes" id="UP000188947">
    <property type="component" value="Unassembled WGS sequence"/>
</dbReference>
<evidence type="ECO:0000313" key="3">
    <source>
        <dbReference type="Proteomes" id="UP000188947"/>
    </source>
</evidence>
<reference evidence="2 3" key="1">
    <citation type="submission" date="2016-11" db="EMBL/GenBank/DDBJ databases">
        <title>Genome sequence and comparative genomic analysis of clinical strain Elizabethkingia meningoseptica 61421 PRCM.</title>
        <authorList>
            <person name="Wang M."/>
            <person name="Hu S."/>
            <person name="Cao L."/>
            <person name="Jiang T."/>
            <person name="Zhou Y."/>
            <person name="Ming D."/>
        </authorList>
    </citation>
    <scope>NUCLEOTIDE SEQUENCE [LARGE SCALE GENOMIC DNA]</scope>
    <source>
        <strain evidence="2 3">61421 PRCM</strain>
    </source>
</reference>
<accession>A0A1T3JDE2</accession>
<dbReference type="InterPro" id="IPR037883">
    <property type="entry name" value="Knr4/Smi1-like_sf"/>
</dbReference>
<dbReference type="SMART" id="SM00860">
    <property type="entry name" value="SMI1_KNR4"/>
    <property type="match status" value="1"/>
</dbReference>
<proteinExistence type="predicted"/>
<evidence type="ECO:0000259" key="1">
    <source>
        <dbReference type="SMART" id="SM00860"/>
    </source>
</evidence>
<dbReference type="STRING" id="238.BBD35_16430"/>
<dbReference type="AlphaFoldDB" id="A0A1T3JDE2"/>
<dbReference type="Pfam" id="PF24880">
    <property type="entry name" value="DUF7738"/>
    <property type="match status" value="1"/>
</dbReference>
<dbReference type="RefSeq" id="WP_070904676.1">
    <property type="nucleotide sequence ID" value="NZ_CP016378.1"/>
</dbReference>
<organism evidence="2 3">
    <name type="scientific">Elizabethkingia meningoseptica</name>
    <name type="common">Chryseobacterium meningosepticum</name>
    <dbReference type="NCBI Taxonomy" id="238"/>
    <lineage>
        <taxon>Bacteria</taxon>
        <taxon>Pseudomonadati</taxon>
        <taxon>Bacteroidota</taxon>
        <taxon>Flavobacteriia</taxon>
        <taxon>Flavobacteriales</taxon>
        <taxon>Weeksellaceae</taxon>
        <taxon>Elizabethkingia</taxon>
    </lineage>
</organism>
<dbReference type="SUPFAM" id="SSF160631">
    <property type="entry name" value="SMI1/KNR4-like"/>
    <property type="match status" value="1"/>
</dbReference>
<gene>
    <name evidence="2" type="ORF">BMF97_05680</name>
</gene>
<dbReference type="EMBL" id="MPOG01000007">
    <property type="protein sequence ID" value="OOH96757.1"/>
    <property type="molecule type" value="Genomic_DNA"/>
</dbReference>
<dbReference type="InterPro" id="IPR056640">
    <property type="entry name" value="DUF7738"/>
</dbReference>